<dbReference type="InterPro" id="IPR011990">
    <property type="entry name" value="TPR-like_helical_dom_sf"/>
</dbReference>
<feature type="repeat" description="PPR" evidence="3">
    <location>
        <begin position="9"/>
        <end position="43"/>
    </location>
</feature>
<accession>A0A6A6MVD6</accession>
<reference evidence="4 5" key="1">
    <citation type="journal article" date="2020" name="Mol. Plant">
        <title>The Chromosome-Based Rubber Tree Genome Provides New Insights into Spurge Genome Evolution and Rubber Biosynthesis.</title>
        <authorList>
            <person name="Liu J."/>
            <person name="Shi C."/>
            <person name="Shi C.C."/>
            <person name="Li W."/>
            <person name="Zhang Q.J."/>
            <person name="Zhang Y."/>
            <person name="Li K."/>
            <person name="Lu H.F."/>
            <person name="Shi C."/>
            <person name="Zhu S.T."/>
            <person name="Xiao Z.Y."/>
            <person name="Nan H."/>
            <person name="Yue Y."/>
            <person name="Zhu X.G."/>
            <person name="Wu Y."/>
            <person name="Hong X.N."/>
            <person name="Fan G.Y."/>
            <person name="Tong Y."/>
            <person name="Zhang D."/>
            <person name="Mao C.L."/>
            <person name="Liu Y.L."/>
            <person name="Hao S.J."/>
            <person name="Liu W.Q."/>
            <person name="Lv M.Q."/>
            <person name="Zhang H.B."/>
            <person name="Liu Y."/>
            <person name="Hu-Tang G.R."/>
            <person name="Wang J.P."/>
            <person name="Wang J.H."/>
            <person name="Sun Y.H."/>
            <person name="Ni S.B."/>
            <person name="Chen W.B."/>
            <person name="Zhang X.C."/>
            <person name="Jiao Y.N."/>
            <person name="Eichler E.E."/>
            <person name="Li G.H."/>
            <person name="Liu X."/>
            <person name="Gao L.Z."/>
        </authorList>
    </citation>
    <scope>NUCLEOTIDE SEQUENCE [LARGE SCALE GENOMIC DNA]</scope>
    <source>
        <strain evidence="5">cv. GT1</strain>
        <tissue evidence="4">Leaf</tissue>
    </source>
</reference>
<comment type="caution">
    <text evidence="4">The sequence shown here is derived from an EMBL/GenBank/DDBJ whole genome shotgun (WGS) entry which is preliminary data.</text>
</comment>
<protein>
    <recommendedName>
        <fullName evidence="6">Pentacotripeptide-repeat region of PRORP domain-containing protein</fullName>
    </recommendedName>
</protein>
<evidence type="ECO:0000256" key="2">
    <source>
        <dbReference type="ARBA" id="ARBA00022737"/>
    </source>
</evidence>
<dbReference type="Gene3D" id="1.25.40.10">
    <property type="entry name" value="Tetratricopeptide repeat domain"/>
    <property type="match status" value="1"/>
</dbReference>
<proteinExistence type="inferred from homology"/>
<dbReference type="Pfam" id="PF13041">
    <property type="entry name" value="PPR_2"/>
    <property type="match status" value="1"/>
</dbReference>
<gene>
    <name evidence="4" type="ORF">GH714_023096</name>
</gene>
<evidence type="ECO:0000313" key="4">
    <source>
        <dbReference type="EMBL" id="KAF2317500.1"/>
    </source>
</evidence>
<organism evidence="4 5">
    <name type="scientific">Hevea brasiliensis</name>
    <name type="common">Para rubber tree</name>
    <name type="synonym">Siphonia brasiliensis</name>
    <dbReference type="NCBI Taxonomy" id="3981"/>
    <lineage>
        <taxon>Eukaryota</taxon>
        <taxon>Viridiplantae</taxon>
        <taxon>Streptophyta</taxon>
        <taxon>Embryophyta</taxon>
        <taxon>Tracheophyta</taxon>
        <taxon>Spermatophyta</taxon>
        <taxon>Magnoliopsida</taxon>
        <taxon>eudicotyledons</taxon>
        <taxon>Gunneridae</taxon>
        <taxon>Pentapetalae</taxon>
        <taxon>rosids</taxon>
        <taxon>fabids</taxon>
        <taxon>Malpighiales</taxon>
        <taxon>Euphorbiaceae</taxon>
        <taxon>Crotonoideae</taxon>
        <taxon>Micrandreae</taxon>
        <taxon>Hevea</taxon>
    </lineage>
</organism>
<dbReference type="EMBL" id="JAAGAX010000004">
    <property type="protein sequence ID" value="KAF2317500.1"/>
    <property type="molecule type" value="Genomic_DNA"/>
</dbReference>
<dbReference type="Proteomes" id="UP000467840">
    <property type="component" value="Chromosome 6"/>
</dbReference>
<dbReference type="PROSITE" id="PS51375">
    <property type="entry name" value="PPR"/>
    <property type="match status" value="2"/>
</dbReference>
<keyword evidence="2" id="KW-0677">Repeat</keyword>
<evidence type="ECO:0000256" key="1">
    <source>
        <dbReference type="ARBA" id="ARBA00007626"/>
    </source>
</evidence>
<dbReference type="InterPro" id="IPR002885">
    <property type="entry name" value="PPR_rpt"/>
</dbReference>
<sequence>MIAGGYQSNVYTYTVIVNALCKCGKTDVVVGLLKEMVERGCEPDVVTYSAIIDALCKDKLVIEALDLFSRMRNKGFLKHKDVSKATQLIDEMVDKGFSAHATTFELVIHLSPNDDLIVRKLRNRSKCSKGPVKILFFFIIETSSAWDNIFKENLKALLVESFLLGLAVPGMEAN</sequence>
<evidence type="ECO:0000256" key="3">
    <source>
        <dbReference type="PROSITE-ProRule" id="PRU00708"/>
    </source>
</evidence>
<evidence type="ECO:0008006" key="6">
    <source>
        <dbReference type="Google" id="ProtNLM"/>
    </source>
</evidence>
<evidence type="ECO:0000313" key="5">
    <source>
        <dbReference type="Proteomes" id="UP000467840"/>
    </source>
</evidence>
<feature type="repeat" description="PPR" evidence="3">
    <location>
        <begin position="44"/>
        <end position="78"/>
    </location>
</feature>
<comment type="similarity">
    <text evidence="1">Belongs to the PPR family. P subfamily.</text>
</comment>
<dbReference type="NCBIfam" id="TIGR00756">
    <property type="entry name" value="PPR"/>
    <property type="match status" value="3"/>
</dbReference>
<dbReference type="PANTHER" id="PTHR47941">
    <property type="entry name" value="PENTATRICOPEPTIDE REPEAT-CONTAINING PROTEIN 3, MITOCHONDRIAL"/>
    <property type="match status" value="1"/>
</dbReference>
<dbReference type="AlphaFoldDB" id="A0A6A6MVD6"/>
<keyword evidence="5" id="KW-1185">Reference proteome</keyword>
<name>A0A6A6MVD6_HEVBR</name>
<dbReference type="Pfam" id="PF01535">
    <property type="entry name" value="PPR"/>
    <property type="match status" value="1"/>
</dbReference>